<evidence type="ECO:0008006" key="4">
    <source>
        <dbReference type="Google" id="ProtNLM"/>
    </source>
</evidence>
<proteinExistence type="predicted"/>
<evidence type="ECO:0000313" key="2">
    <source>
        <dbReference type="Ensembl" id="ENSFHEP00000032247.1"/>
    </source>
</evidence>
<accession>A0A3Q2QYB1</accession>
<keyword evidence="3" id="KW-1185">Reference proteome</keyword>
<dbReference type="Gene3D" id="1.20.5.340">
    <property type="match status" value="1"/>
</dbReference>
<dbReference type="PANTHER" id="PTHR11505">
    <property type="entry name" value="L1 TRANSPOSABLE ELEMENT-RELATED"/>
    <property type="match status" value="1"/>
</dbReference>
<sequence length="319" mass="35485">MANRVKSDTSKVSRSKQRLSPEPEAAPVFYANEHLLKRMEEMLEGVRSDLVSKFDEIVSGAVRREITTALAPLEAKVTSHEQAIADLERSATDHDDKLTTLGATVASLNGMVESMSKKCKGLEGRSRLNDVRVVGVPEGSEGSRPTDFVATLLQNLLGLFYKPALDRAHRTLRAKPTDGEPPRPFVARVNMFQQRNEILRKASEASPLIYNGRRISVYPDFTAAVAKKRTAFTKVKKELHCCPGVKLGLFYPAILRITLPNGQVQRFEDPSLAMDFVEKKLKNAVIPDSSTSLKFWSQVFGHVTRLLPASFCALHLRQL</sequence>
<dbReference type="GeneTree" id="ENSGT01090000260166"/>
<reference evidence="2" key="1">
    <citation type="submission" date="2025-08" db="UniProtKB">
        <authorList>
            <consortium name="Ensembl"/>
        </authorList>
    </citation>
    <scope>IDENTIFICATION</scope>
</reference>
<dbReference type="InterPro" id="IPR004244">
    <property type="entry name" value="Transposase_22"/>
</dbReference>
<organism evidence="2 3">
    <name type="scientific">Fundulus heteroclitus</name>
    <name type="common">Killifish</name>
    <name type="synonym">Mummichog</name>
    <dbReference type="NCBI Taxonomy" id="8078"/>
    <lineage>
        <taxon>Eukaryota</taxon>
        <taxon>Metazoa</taxon>
        <taxon>Chordata</taxon>
        <taxon>Craniata</taxon>
        <taxon>Vertebrata</taxon>
        <taxon>Euteleostomi</taxon>
        <taxon>Actinopterygii</taxon>
        <taxon>Neopterygii</taxon>
        <taxon>Teleostei</taxon>
        <taxon>Neoteleostei</taxon>
        <taxon>Acanthomorphata</taxon>
        <taxon>Ovalentaria</taxon>
        <taxon>Atherinomorphae</taxon>
        <taxon>Cyprinodontiformes</taxon>
        <taxon>Fundulidae</taxon>
        <taxon>Fundulus</taxon>
    </lineage>
</organism>
<evidence type="ECO:0000256" key="1">
    <source>
        <dbReference type="SAM" id="MobiDB-lite"/>
    </source>
</evidence>
<feature type="compositionally biased region" description="Basic and acidic residues" evidence="1">
    <location>
        <begin position="1"/>
        <end position="11"/>
    </location>
</feature>
<name>A0A3Q2QYB1_FUNHE</name>
<dbReference type="Ensembl" id="ENSFHET00000025445.1">
    <property type="protein sequence ID" value="ENSFHEP00000032247.1"/>
    <property type="gene ID" value="ENSFHEG00000018608.1"/>
</dbReference>
<feature type="region of interest" description="Disordered" evidence="1">
    <location>
        <begin position="1"/>
        <end position="25"/>
    </location>
</feature>
<reference evidence="2" key="2">
    <citation type="submission" date="2025-09" db="UniProtKB">
        <authorList>
            <consortium name="Ensembl"/>
        </authorList>
    </citation>
    <scope>IDENTIFICATION</scope>
</reference>
<dbReference type="STRING" id="8078.ENSFHEP00000032247"/>
<dbReference type="Gene3D" id="3.30.70.1820">
    <property type="entry name" value="L1 transposable element, RRM domain"/>
    <property type="match status" value="1"/>
</dbReference>
<protein>
    <recommendedName>
        <fullName evidence="4">L1 transposable element RRM domain-containing protein</fullName>
    </recommendedName>
</protein>
<dbReference type="AlphaFoldDB" id="A0A3Q2QYB1"/>
<dbReference type="Proteomes" id="UP000265000">
    <property type="component" value="Unplaced"/>
</dbReference>
<evidence type="ECO:0000313" key="3">
    <source>
        <dbReference type="Proteomes" id="UP000265000"/>
    </source>
</evidence>